<name>A0ABW2GSR4_9ACTN</name>
<dbReference type="SMART" id="SM00065">
    <property type="entry name" value="GAF"/>
    <property type="match status" value="1"/>
</dbReference>
<reference evidence="5" key="1">
    <citation type="journal article" date="2019" name="Int. J. Syst. Evol. Microbiol.">
        <title>The Global Catalogue of Microorganisms (GCM) 10K type strain sequencing project: providing services to taxonomists for standard genome sequencing and annotation.</title>
        <authorList>
            <consortium name="The Broad Institute Genomics Platform"/>
            <consortium name="The Broad Institute Genome Sequencing Center for Infectious Disease"/>
            <person name="Wu L."/>
            <person name="Ma J."/>
        </authorList>
    </citation>
    <scope>NUCLEOTIDE SEQUENCE [LARGE SCALE GENOMIC DNA]</scope>
    <source>
        <strain evidence="5">CGMCC 1.9106</strain>
    </source>
</reference>
<dbReference type="PROSITE" id="PS50883">
    <property type="entry name" value="EAL"/>
    <property type="match status" value="1"/>
</dbReference>
<dbReference type="PROSITE" id="PS50887">
    <property type="entry name" value="GGDEF"/>
    <property type="match status" value="1"/>
</dbReference>
<dbReference type="SMART" id="SM00052">
    <property type="entry name" value="EAL"/>
    <property type="match status" value="1"/>
</dbReference>
<dbReference type="InterPro" id="IPR029787">
    <property type="entry name" value="Nucleotide_cyclase"/>
</dbReference>
<dbReference type="Pfam" id="PF01590">
    <property type="entry name" value="GAF"/>
    <property type="match status" value="1"/>
</dbReference>
<feature type="transmembrane region" description="Helical" evidence="1">
    <location>
        <begin position="184"/>
        <end position="206"/>
    </location>
</feature>
<feature type="transmembrane region" description="Helical" evidence="1">
    <location>
        <begin position="47"/>
        <end position="67"/>
    </location>
</feature>
<gene>
    <name evidence="4" type="ORF">ACFQO7_09180</name>
</gene>
<comment type="caution">
    <text evidence="4">The sequence shown here is derived from an EMBL/GenBank/DDBJ whole genome shotgun (WGS) entry which is preliminary data.</text>
</comment>
<keyword evidence="5" id="KW-1185">Reference proteome</keyword>
<dbReference type="PANTHER" id="PTHR33121:SF70">
    <property type="entry name" value="SIGNALING PROTEIN YKOW"/>
    <property type="match status" value="1"/>
</dbReference>
<accession>A0ABW2GSR4</accession>
<dbReference type="InterPro" id="IPR050706">
    <property type="entry name" value="Cyclic-di-GMP_PDE-like"/>
</dbReference>
<feature type="domain" description="GGDEF" evidence="3">
    <location>
        <begin position="432"/>
        <end position="566"/>
    </location>
</feature>
<dbReference type="EMBL" id="JBHTAC010000007">
    <property type="protein sequence ID" value="MFC7242651.1"/>
    <property type="molecule type" value="Genomic_DNA"/>
</dbReference>
<dbReference type="RefSeq" id="WP_360536114.1">
    <property type="nucleotide sequence ID" value="NZ_JBHTAC010000007.1"/>
</dbReference>
<dbReference type="Gene3D" id="3.30.70.270">
    <property type="match status" value="1"/>
</dbReference>
<dbReference type="InterPro" id="IPR000160">
    <property type="entry name" value="GGDEF_dom"/>
</dbReference>
<dbReference type="InterPro" id="IPR001633">
    <property type="entry name" value="EAL_dom"/>
</dbReference>
<feature type="transmembrane region" description="Helical" evidence="1">
    <location>
        <begin position="12"/>
        <end position="35"/>
    </location>
</feature>
<keyword evidence="1" id="KW-0812">Transmembrane</keyword>
<dbReference type="Pfam" id="PF00990">
    <property type="entry name" value="GGDEF"/>
    <property type="match status" value="1"/>
</dbReference>
<dbReference type="CDD" id="cd01949">
    <property type="entry name" value="GGDEF"/>
    <property type="match status" value="1"/>
</dbReference>
<dbReference type="InterPro" id="IPR035919">
    <property type="entry name" value="EAL_sf"/>
</dbReference>
<dbReference type="CDD" id="cd01948">
    <property type="entry name" value="EAL"/>
    <property type="match status" value="1"/>
</dbReference>
<dbReference type="Gene3D" id="3.20.20.450">
    <property type="entry name" value="EAL domain"/>
    <property type="match status" value="1"/>
</dbReference>
<feature type="domain" description="EAL" evidence="2">
    <location>
        <begin position="572"/>
        <end position="825"/>
    </location>
</feature>
<dbReference type="NCBIfam" id="TIGR00254">
    <property type="entry name" value="GGDEF"/>
    <property type="match status" value="1"/>
</dbReference>
<keyword evidence="1" id="KW-0472">Membrane</keyword>
<dbReference type="Proteomes" id="UP001596392">
    <property type="component" value="Unassembled WGS sequence"/>
</dbReference>
<dbReference type="SMART" id="SM00267">
    <property type="entry name" value="GGDEF"/>
    <property type="match status" value="1"/>
</dbReference>
<evidence type="ECO:0000313" key="4">
    <source>
        <dbReference type="EMBL" id="MFC7242651.1"/>
    </source>
</evidence>
<evidence type="ECO:0000256" key="1">
    <source>
        <dbReference type="SAM" id="Phobius"/>
    </source>
</evidence>
<sequence>MARAIRRAQRSAELAWLITGPLVLITLGLTALVVNRSVAPPVGDWDLALIFLGLFLGAEMAVVQFEIRRHHFVVTLADIPFVLALAYLPPVTLLVVRVLVYAFVQWRRGTVPVKAAFNIALMAAGTACANLVVLSGGPIDPRDPGTWAVLAVAVLTTDAVQVAGVAGVISLVQGRLAPQELASTAVPGAVVAVVNTTIGLAVLVILQQGPAAYLLLAVLVAFFFLMYRSYARSSNQHRTLTEIYDLTGAISDTPHDGTLPDVLLGRVRRLLQAEYATLWLPAQGRHPEVLLSARADDKGLLDVAGTPESLRKQAVETGQTVAASAKLGDDQLRTQLREHGTKDAIVVPLRASSAVIGTLEVAGRLGDNLSFDPNDVRLLEAIAAHAAVAVENNRLVDRLRFDAYHDALTALPNRRRINQALEEAVRVRAPGEVVAVLMFDVDGLRDVNDSLGHAAGDQLLAEVATRLRTLSPPAALVGRVGGDEFVVTLRLPNAEAALQLAAELRGQLQDPMTFGSLTLDVDTAVGLSLHPEHGSDPATLLQRADVATHSAKALAGGVQLFDLALESRSVRRLGLAGDLRRALDNDELEVYFQPKVTLRDRRLVGVECLARWEHPTHGAVQPEDFVAVAEHTGQLARLTEVVLREGLRRARQWVDAGRPLSVAVNLSPRTLVDPAFPDRVDELLQEYGVSPDRLTLEITEDGVVDGVDRLLPTLRRLYDLGVHLSVDDFGTGYSSLSYLRRLPVHEVKVDRSFVQGMATDPGDLAIVRAVVDISRHFGLSVVAEGVESELTLELLEEIGCDIGQGFLFSRPLPYERLEAWLGAQTDAEPTPLGEVRRLRAVG</sequence>
<dbReference type="Gene3D" id="3.30.450.40">
    <property type="match status" value="1"/>
</dbReference>
<dbReference type="InterPro" id="IPR029016">
    <property type="entry name" value="GAF-like_dom_sf"/>
</dbReference>
<evidence type="ECO:0000259" key="3">
    <source>
        <dbReference type="PROSITE" id="PS50887"/>
    </source>
</evidence>
<evidence type="ECO:0000313" key="5">
    <source>
        <dbReference type="Proteomes" id="UP001596392"/>
    </source>
</evidence>
<protein>
    <submittedName>
        <fullName evidence="4">Sensor domain-containing phosphodiesterase</fullName>
    </submittedName>
</protein>
<dbReference type="InterPro" id="IPR043128">
    <property type="entry name" value="Rev_trsase/Diguanyl_cyclase"/>
</dbReference>
<keyword evidence="1" id="KW-1133">Transmembrane helix</keyword>
<feature type="transmembrane region" description="Helical" evidence="1">
    <location>
        <begin position="115"/>
        <end position="135"/>
    </location>
</feature>
<dbReference type="PANTHER" id="PTHR33121">
    <property type="entry name" value="CYCLIC DI-GMP PHOSPHODIESTERASE PDEF"/>
    <property type="match status" value="1"/>
</dbReference>
<dbReference type="InterPro" id="IPR003018">
    <property type="entry name" value="GAF"/>
</dbReference>
<dbReference type="SUPFAM" id="SSF141868">
    <property type="entry name" value="EAL domain-like"/>
    <property type="match status" value="1"/>
</dbReference>
<feature type="transmembrane region" description="Helical" evidence="1">
    <location>
        <begin position="147"/>
        <end position="172"/>
    </location>
</feature>
<dbReference type="SUPFAM" id="SSF55781">
    <property type="entry name" value="GAF domain-like"/>
    <property type="match status" value="1"/>
</dbReference>
<dbReference type="Pfam" id="PF00563">
    <property type="entry name" value="EAL"/>
    <property type="match status" value="1"/>
</dbReference>
<feature type="transmembrane region" description="Helical" evidence="1">
    <location>
        <begin position="79"/>
        <end position="103"/>
    </location>
</feature>
<proteinExistence type="predicted"/>
<organism evidence="4 5">
    <name type="scientific">Catellatospora aurea</name>
    <dbReference type="NCBI Taxonomy" id="1337874"/>
    <lineage>
        <taxon>Bacteria</taxon>
        <taxon>Bacillati</taxon>
        <taxon>Actinomycetota</taxon>
        <taxon>Actinomycetes</taxon>
        <taxon>Micromonosporales</taxon>
        <taxon>Micromonosporaceae</taxon>
        <taxon>Catellatospora</taxon>
    </lineage>
</organism>
<dbReference type="SUPFAM" id="SSF55073">
    <property type="entry name" value="Nucleotide cyclase"/>
    <property type="match status" value="1"/>
</dbReference>
<feature type="transmembrane region" description="Helical" evidence="1">
    <location>
        <begin position="213"/>
        <end position="230"/>
    </location>
</feature>
<evidence type="ECO:0000259" key="2">
    <source>
        <dbReference type="PROSITE" id="PS50883"/>
    </source>
</evidence>